<organism evidence="8">
    <name type="scientific">Drosophila grimshawi</name>
    <name type="common">Hawaiian fruit fly</name>
    <name type="synonym">Idiomyia grimshawi</name>
    <dbReference type="NCBI Taxonomy" id="7222"/>
    <lineage>
        <taxon>Eukaryota</taxon>
        <taxon>Metazoa</taxon>
        <taxon>Ecdysozoa</taxon>
        <taxon>Arthropoda</taxon>
        <taxon>Hexapoda</taxon>
        <taxon>Insecta</taxon>
        <taxon>Pterygota</taxon>
        <taxon>Neoptera</taxon>
        <taxon>Endopterygota</taxon>
        <taxon>Diptera</taxon>
        <taxon>Brachycera</taxon>
        <taxon>Muscomorpha</taxon>
        <taxon>Ephydroidea</taxon>
        <taxon>Drosophilidae</taxon>
        <taxon>Drosophila</taxon>
        <taxon>Hawaiian Drosophila</taxon>
    </lineage>
</organism>
<keyword evidence="2 4" id="KW-0863">Zinc-finger</keyword>
<dbReference type="InterPro" id="IPR013083">
    <property type="entry name" value="Znf_RING/FYVE/PHD"/>
</dbReference>
<dbReference type="KEGG" id="dgr:6559208"/>
<protein>
    <submittedName>
        <fullName evidence="7">GH20274</fullName>
    </submittedName>
</protein>
<keyword evidence="1" id="KW-0479">Metal-binding</keyword>
<evidence type="ECO:0000256" key="5">
    <source>
        <dbReference type="SAM" id="Phobius"/>
    </source>
</evidence>
<sequence length="112" mass="13047">MKQNSDCSKCSSSVLKPEVVLEELCAFCLDHIRDPVQLHCQHHFCRSCLALYREERNWQAKRCPLCRRSLELSSGHVRIEADCKGSWRLKLLLLLALLLLSLGTFFLLLIYW</sequence>
<dbReference type="AlphaFoldDB" id="B4J5C8"/>
<accession>B4J5C8</accession>
<evidence type="ECO:0000313" key="8">
    <source>
        <dbReference type="Proteomes" id="UP000001070"/>
    </source>
</evidence>
<dbReference type="SMART" id="SM00184">
    <property type="entry name" value="RING"/>
    <property type="match status" value="1"/>
</dbReference>
<dbReference type="eggNOG" id="KOG2177">
    <property type="taxonomic scope" value="Eukaryota"/>
</dbReference>
<dbReference type="InterPro" id="IPR017907">
    <property type="entry name" value="Znf_RING_CS"/>
</dbReference>
<evidence type="ECO:0000256" key="4">
    <source>
        <dbReference type="PROSITE-ProRule" id="PRU00175"/>
    </source>
</evidence>
<evidence type="ECO:0000313" key="7">
    <source>
        <dbReference type="EMBL" id="EDW01770.1"/>
    </source>
</evidence>
<evidence type="ECO:0000259" key="6">
    <source>
        <dbReference type="PROSITE" id="PS50089"/>
    </source>
</evidence>
<dbReference type="STRING" id="7222.B4J5C8"/>
<dbReference type="EMBL" id="CH916367">
    <property type="protein sequence ID" value="EDW01770.1"/>
    <property type="molecule type" value="Genomic_DNA"/>
</dbReference>
<dbReference type="Proteomes" id="UP000001070">
    <property type="component" value="Unassembled WGS sequence"/>
</dbReference>
<dbReference type="OrthoDB" id="9049620at2759"/>
<reference evidence="7 8" key="1">
    <citation type="journal article" date="2007" name="Nature">
        <title>Evolution of genes and genomes on the Drosophila phylogeny.</title>
        <authorList>
            <consortium name="Drosophila 12 Genomes Consortium"/>
            <person name="Clark A.G."/>
            <person name="Eisen M.B."/>
            <person name="Smith D.R."/>
            <person name="Bergman C.M."/>
            <person name="Oliver B."/>
            <person name="Markow T.A."/>
            <person name="Kaufman T.C."/>
            <person name="Kellis M."/>
            <person name="Gelbart W."/>
            <person name="Iyer V.N."/>
            <person name="Pollard D.A."/>
            <person name="Sackton T.B."/>
            <person name="Larracuente A.M."/>
            <person name="Singh N.D."/>
            <person name="Abad J.P."/>
            <person name="Abt D.N."/>
            <person name="Adryan B."/>
            <person name="Aguade M."/>
            <person name="Akashi H."/>
            <person name="Anderson W.W."/>
            <person name="Aquadro C.F."/>
            <person name="Ardell D.H."/>
            <person name="Arguello R."/>
            <person name="Artieri C.G."/>
            <person name="Barbash D.A."/>
            <person name="Barker D."/>
            <person name="Barsanti P."/>
            <person name="Batterham P."/>
            <person name="Batzoglou S."/>
            <person name="Begun D."/>
            <person name="Bhutkar A."/>
            <person name="Blanco E."/>
            <person name="Bosak S.A."/>
            <person name="Bradley R.K."/>
            <person name="Brand A.D."/>
            <person name="Brent M.R."/>
            <person name="Brooks A.N."/>
            <person name="Brown R.H."/>
            <person name="Butlin R.K."/>
            <person name="Caggese C."/>
            <person name="Calvi B.R."/>
            <person name="Bernardo de Carvalho A."/>
            <person name="Caspi A."/>
            <person name="Castrezana S."/>
            <person name="Celniker S.E."/>
            <person name="Chang J.L."/>
            <person name="Chapple C."/>
            <person name="Chatterji S."/>
            <person name="Chinwalla A."/>
            <person name="Civetta A."/>
            <person name="Clifton S.W."/>
            <person name="Comeron J.M."/>
            <person name="Costello J.C."/>
            <person name="Coyne J.A."/>
            <person name="Daub J."/>
            <person name="David R.G."/>
            <person name="Delcher A.L."/>
            <person name="Delehaunty K."/>
            <person name="Do C.B."/>
            <person name="Ebling H."/>
            <person name="Edwards K."/>
            <person name="Eickbush T."/>
            <person name="Evans J.D."/>
            <person name="Filipski A."/>
            <person name="Findeiss S."/>
            <person name="Freyhult E."/>
            <person name="Fulton L."/>
            <person name="Fulton R."/>
            <person name="Garcia A.C."/>
            <person name="Gardiner A."/>
            <person name="Garfield D.A."/>
            <person name="Garvin B.E."/>
            <person name="Gibson G."/>
            <person name="Gilbert D."/>
            <person name="Gnerre S."/>
            <person name="Godfrey J."/>
            <person name="Good R."/>
            <person name="Gotea V."/>
            <person name="Gravely B."/>
            <person name="Greenberg A.J."/>
            <person name="Griffiths-Jones S."/>
            <person name="Gross S."/>
            <person name="Guigo R."/>
            <person name="Gustafson E.A."/>
            <person name="Haerty W."/>
            <person name="Hahn M.W."/>
            <person name="Halligan D.L."/>
            <person name="Halpern A.L."/>
            <person name="Halter G.M."/>
            <person name="Han M.V."/>
            <person name="Heger A."/>
            <person name="Hillier L."/>
            <person name="Hinrichs A.S."/>
            <person name="Holmes I."/>
            <person name="Hoskins R.A."/>
            <person name="Hubisz M.J."/>
            <person name="Hultmark D."/>
            <person name="Huntley M.A."/>
            <person name="Jaffe D.B."/>
            <person name="Jagadeeshan S."/>
            <person name="Jeck W.R."/>
            <person name="Johnson J."/>
            <person name="Jones C.D."/>
            <person name="Jordan W.C."/>
            <person name="Karpen G.H."/>
            <person name="Kataoka E."/>
            <person name="Keightley P.D."/>
            <person name="Kheradpour P."/>
            <person name="Kirkness E.F."/>
            <person name="Koerich L.B."/>
            <person name="Kristiansen K."/>
            <person name="Kudrna D."/>
            <person name="Kulathinal R.J."/>
            <person name="Kumar S."/>
            <person name="Kwok R."/>
            <person name="Lander E."/>
            <person name="Langley C.H."/>
            <person name="Lapoint R."/>
            <person name="Lazzaro B.P."/>
            <person name="Lee S.J."/>
            <person name="Levesque L."/>
            <person name="Li R."/>
            <person name="Lin C.F."/>
            <person name="Lin M.F."/>
            <person name="Lindblad-Toh K."/>
            <person name="Llopart A."/>
            <person name="Long M."/>
            <person name="Low L."/>
            <person name="Lozovsky E."/>
            <person name="Lu J."/>
            <person name="Luo M."/>
            <person name="Machado C.A."/>
            <person name="Makalowski W."/>
            <person name="Marzo M."/>
            <person name="Matsuda M."/>
            <person name="Matzkin L."/>
            <person name="McAllister B."/>
            <person name="McBride C.S."/>
            <person name="McKernan B."/>
            <person name="McKernan K."/>
            <person name="Mendez-Lago M."/>
            <person name="Minx P."/>
            <person name="Mollenhauer M.U."/>
            <person name="Montooth K."/>
            <person name="Mount S.M."/>
            <person name="Mu X."/>
            <person name="Myers E."/>
            <person name="Negre B."/>
            <person name="Newfeld S."/>
            <person name="Nielsen R."/>
            <person name="Noor M.A."/>
            <person name="O'Grady P."/>
            <person name="Pachter L."/>
            <person name="Papaceit M."/>
            <person name="Parisi M.J."/>
            <person name="Parisi M."/>
            <person name="Parts L."/>
            <person name="Pedersen J.S."/>
            <person name="Pesole G."/>
            <person name="Phillippy A.M."/>
            <person name="Ponting C.P."/>
            <person name="Pop M."/>
            <person name="Porcelli D."/>
            <person name="Powell J.R."/>
            <person name="Prohaska S."/>
            <person name="Pruitt K."/>
            <person name="Puig M."/>
            <person name="Quesneville H."/>
            <person name="Ram K.R."/>
            <person name="Rand D."/>
            <person name="Rasmussen M.D."/>
            <person name="Reed L.K."/>
            <person name="Reenan R."/>
            <person name="Reily A."/>
            <person name="Remington K.A."/>
            <person name="Rieger T.T."/>
            <person name="Ritchie M.G."/>
            <person name="Robin C."/>
            <person name="Rogers Y.H."/>
            <person name="Rohde C."/>
            <person name="Rozas J."/>
            <person name="Rubenfield M.J."/>
            <person name="Ruiz A."/>
            <person name="Russo S."/>
            <person name="Salzberg S.L."/>
            <person name="Sanchez-Gracia A."/>
            <person name="Saranga D.J."/>
            <person name="Sato H."/>
            <person name="Schaeffer S.W."/>
            <person name="Schatz M.C."/>
            <person name="Schlenke T."/>
            <person name="Schwartz R."/>
            <person name="Segarra C."/>
            <person name="Singh R.S."/>
            <person name="Sirot L."/>
            <person name="Sirota M."/>
            <person name="Sisneros N.B."/>
            <person name="Smith C.D."/>
            <person name="Smith T.F."/>
            <person name="Spieth J."/>
            <person name="Stage D.E."/>
            <person name="Stark A."/>
            <person name="Stephan W."/>
            <person name="Strausberg R.L."/>
            <person name="Strempel S."/>
            <person name="Sturgill D."/>
            <person name="Sutton G."/>
            <person name="Sutton G.G."/>
            <person name="Tao W."/>
            <person name="Teichmann S."/>
            <person name="Tobari Y.N."/>
            <person name="Tomimura Y."/>
            <person name="Tsolas J.M."/>
            <person name="Valente V.L."/>
            <person name="Venter E."/>
            <person name="Venter J.C."/>
            <person name="Vicario S."/>
            <person name="Vieira F.G."/>
            <person name="Vilella A.J."/>
            <person name="Villasante A."/>
            <person name="Walenz B."/>
            <person name="Wang J."/>
            <person name="Wasserman M."/>
            <person name="Watts T."/>
            <person name="Wilson D."/>
            <person name="Wilson R.K."/>
            <person name="Wing R.A."/>
            <person name="Wolfner M.F."/>
            <person name="Wong A."/>
            <person name="Wong G.K."/>
            <person name="Wu C.I."/>
            <person name="Wu G."/>
            <person name="Yamamoto D."/>
            <person name="Yang H.P."/>
            <person name="Yang S.P."/>
            <person name="Yorke J.A."/>
            <person name="Yoshida K."/>
            <person name="Zdobnov E."/>
            <person name="Zhang P."/>
            <person name="Zhang Y."/>
            <person name="Zimin A.V."/>
            <person name="Baldwin J."/>
            <person name="Abdouelleil A."/>
            <person name="Abdulkadir J."/>
            <person name="Abebe A."/>
            <person name="Abera B."/>
            <person name="Abreu J."/>
            <person name="Acer S.C."/>
            <person name="Aftuck L."/>
            <person name="Alexander A."/>
            <person name="An P."/>
            <person name="Anderson E."/>
            <person name="Anderson S."/>
            <person name="Arachi H."/>
            <person name="Azer M."/>
            <person name="Bachantsang P."/>
            <person name="Barry A."/>
            <person name="Bayul T."/>
            <person name="Berlin A."/>
            <person name="Bessette D."/>
            <person name="Bloom T."/>
            <person name="Blye J."/>
            <person name="Boguslavskiy L."/>
            <person name="Bonnet C."/>
            <person name="Boukhgalter B."/>
            <person name="Bourzgui I."/>
            <person name="Brown A."/>
            <person name="Cahill P."/>
            <person name="Channer S."/>
            <person name="Cheshatsang Y."/>
            <person name="Chuda L."/>
            <person name="Citroen M."/>
            <person name="Collymore A."/>
            <person name="Cooke P."/>
            <person name="Costello M."/>
            <person name="D'Aco K."/>
            <person name="Daza R."/>
            <person name="De Haan G."/>
            <person name="DeGray S."/>
            <person name="DeMaso C."/>
            <person name="Dhargay N."/>
            <person name="Dooley K."/>
            <person name="Dooley E."/>
            <person name="Doricent M."/>
            <person name="Dorje P."/>
            <person name="Dorjee K."/>
            <person name="Dupes A."/>
            <person name="Elong R."/>
            <person name="Falk J."/>
            <person name="Farina A."/>
            <person name="Faro S."/>
            <person name="Ferguson D."/>
            <person name="Fisher S."/>
            <person name="Foley C.D."/>
            <person name="Franke A."/>
            <person name="Friedrich D."/>
            <person name="Gadbois L."/>
            <person name="Gearin G."/>
            <person name="Gearin C.R."/>
            <person name="Giannoukos G."/>
            <person name="Goode T."/>
            <person name="Graham J."/>
            <person name="Grandbois E."/>
            <person name="Grewal S."/>
            <person name="Gyaltsen K."/>
            <person name="Hafez N."/>
            <person name="Hagos B."/>
            <person name="Hall J."/>
            <person name="Henson C."/>
            <person name="Hollinger A."/>
            <person name="Honan T."/>
            <person name="Huard M.D."/>
            <person name="Hughes L."/>
            <person name="Hurhula B."/>
            <person name="Husby M.E."/>
            <person name="Kamat A."/>
            <person name="Kanga B."/>
            <person name="Kashin S."/>
            <person name="Khazanovich D."/>
            <person name="Kisner P."/>
            <person name="Lance K."/>
            <person name="Lara M."/>
            <person name="Lee W."/>
            <person name="Lennon N."/>
            <person name="Letendre F."/>
            <person name="LeVine R."/>
            <person name="Lipovsky A."/>
            <person name="Liu X."/>
            <person name="Liu J."/>
            <person name="Liu S."/>
            <person name="Lokyitsang T."/>
            <person name="Lokyitsang Y."/>
            <person name="Lubonja R."/>
            <person name="Lui A."/>
            <person name="MacDonald P."/>
            <person name="Magnisalis V."/>
            <person name="Maru K."/>
            <person name="Matthews C."/>
            <person name="McCusker W."/>
            <person name="McDonough S."/>
            <person name="Mehta T."/>
            <person name="Meldrim J."/>
            <person name="Meneus L."/>
            <person name="Mihai O."/>
            <person name="Mihalev A."/>
            <person name="Mihova T."/>
            <person name="Mittelman R."/>
            <person name="Mlenga V."/>
            <person name="Montmayeur A."/>
            <person name="Mulrain L."/>
            <person name="Navidi A."/>
            <person name="Naylor J."/>
            <person name="Negash T."/>
            <person name="Nguyen T."/>
            <person name="Nguyen N."/>
            <person name="Nicol R."/>
            <person name="Norbu C."/>
            <person name="Norbu N."/>
            <person name="Novod N."/>
            <person name="O'Neill B."/>
            <person name="Osman S."/>
            <person name="Markiewicz E."/>
            <person name="Oyono O.L."/>
            <person name="Patti C."/>
            <person name="Phunkhang P."/>
            <person name="Pierre F."/>
            <person name="Priest M."/>
            <person name="Raghuraman S."/>
            <person name="Rege F."/>
            <person name="Reyes R."/>
            <person name="Rise C."/>
            <person name="Rogov P."/>
            <person name="Ross K."/>
            <person name="Ryan E."/>
            <person name="Settipalli S."/>
            <person name="Shea T."/>
            <person name="Sherpa N."/>
            <person name="Shi L."/>
            <person name="Shih D."/>
            <person name="Sparrow T."/>
            <person name="Spaulding J."/>
            <person name="Stalker J."/>
            <person name="Stange-Thomann N."/>
            <person name="Stavropoulos S."/>
            <person name="Stone C."/>
            <person name="Strader C."/>
            <person name="Tesfaye S."/>
            <person name="Thomson T."/>
            <person name="Thoulutsang Y."/>
            <person name="Thoulutsang D."/>
            <person name="Topham K."/>
            <person name="Topping I."/>
            <person name="Tsamla T."/>
            <person name="Vassiliev H."/>
            <person name="Vo A."/>
            <person name="Wangchuk T."/>
            <person name="Wangdi T."/>
            <person name="Weiand M."/>
            <person name="Wilkinson J."/>
            <person name="Wilson A."/>
            <person name="Yadav S."/>
            <person name="Young G."/>
            <person name="Yu Q."/>
            <person name="Zembek L."/>
            <person name="Zhong D."/>
            <person name="Zimmer A."/>
            <person name="Zwirko Z."/>
            <person name="Jaffe D.B."/>
            <person name="Alvarez P."/>
            <person name="Brockman W."/>
            <person name="Butler J."/>
            <person name="Chin C."/>
            <person name="Gnerre S."/>
            <person name="Grabherr M."/>
            <person name="Kleber M."/>
            <person name="Mauceli E."/>
            <person name="MacCallum I."/>
        </authorList>
    </citation>
    <scope>NUCLEOTIDE SEQUENCE [LARGE SCALE GENOMIC DNA]</scope>
    <source>
        <strain evidence="8">Tucson 15287-2541.00</strain>
    </source>
</reference>
<keyword evidence="5" id="KW-0812">Transmembrane</keyword>
<feature type="domain" description="RING-type" evidence="6">
    <location>
        <begin position="25"/>
        <end position="67"/>
    </location>
</feature>
<keyword evidence="3" id="KW-0862">Zinc</keyword>
<dbReference type="GO" id="GO:0008270">
    <property type="term" value="F:zinc ion binding"/>
    <property type="evidence" value="ECO:0007669"/>
    <property type="project" value="UniProtKB-KW"/>
</dbReference>
<dbReference type="SUPFAM" id="SSF57850">
    <property type="entry name" value="RING/U-box"/>
    <property type="match status" value="1"/>
</dbReference>
<feature type="transmembrane region" description="Helical" evidence="5">
    <location>
        <begin position="91"/>
        <end position="111"/>
    </location>
</feature>
<keyword evidence="5" id="KW-0472">Membrane</keyword>
<dbReference type="PROSITE" id="PS00518">
    <property type="entry name" value="ZF_RING_1"/>
    <property type="match status" value="1"/>
</dbReference>
<dbReference type="Gene3D" id="3.30.40.10">
    <property type="entry name" value="Zinc/RING finger domain, C3HC4 (zinc finger)"/>
    <property type="match status" value="1"/>
</dbReference>
<evidence type="ECO:0000256" key="1">
    <source>
        <dbReference type="ARBA" id="ARBA00022723"/>
    </source>
</evidence>
<dbReference type="OMA" id="WMATWIL"/>
<keyword evidence="5" id="KW-1133">Transmembrane helix</keyword>
<gene>
    <name evidence="7" type="primary">Dgri\GH20274</name>
    <name evidence="7" type="ORF">Dgri_GH20274</name>
</gene>
<dbReference type="PhylomeDB" id="B4J5C8"/>
<name>B4J5C8_DROGR</name>
<proteinExistence type="predicted"/>
<dbReference type="PROSITE" id="PS50089">
    <property type="entry name" value="ZF_RING_2"/>
    <property type="match status" value="1"/>
</dbReference>
<dbReference type="Pfam" id="PF15227">
    <property type="entry name" value="zf-C3HC4_4"/>
    <property type="match status" value="1"/>
</dbReference>
<dbReference type="HOGENOM" id="CLU_163577_0_0_1"/>
<evidence type="ECO:0000256" key="3">
    <source>
        <dbReference type="ARBA" id="ARBA00022833"/>
    </source>
</evidence>
<dbReference type="InterPro" id="IPR001841">
    <property type="entry name" value="Znf_RING"/>
</dbReference>
<dbReference type="InParanoid" id="B4J5C8"/>
<keyword evidence="8" id="KW-1185">Reference proteome</keyword>
<evidence type="ECO:0000256" key="2">
    <source>
        <dbReference type="ARBA" id="ARBA00022771"/>
    </source>
</evidence>